<dbReference type="GO" id="GO:0001181">
    <property type="term" value="F:RNA polymerase I general transcription initiation factor activity"/>
    <property type="evidence" value="ECO:0007669"/>
    <property type="project" value="TreeGrafter"/>
</dbReference>
<dbReference type="GO" id="GO:0000500">
    <property type="term" value="C:RNA polymerase I upstream activating factor complex"/>
    <property type="evidence" value="ECO:0007669"/>
    <property type="project" value="InterPro"/>
</dbReference>
<evidence type="ECO:0000313" key="3">
    <source>
        <dbReference type="EMBL" id="TVY39766.1"/>
    </source>
</evidence>
<organism evidence="3 4">
    <name type="scientific">Lachnellula subtilissima</name>
    <dbReference type="NCBI Taxonomy" id="602034"/>
    <lineage>
        <taxon>Eukaryota</taxon>
        <taxon>Fungi</taxon>
        <taxon>Dikarya</taxon>
        <taxon>Ascomycota</taxon>
        <taxon>Pezizomycotina</taxon>
        <taxon>Leotiomycetes</taxon>
        <taxon>Helotiales</taxon>
        <taxon>Lachnaceae</taxon>
        <taxon>Lachnellula</taxon>
    </lineage>
</organism>
<dbReference type="InterPro" id="IPR017884">
    <property type="entry name" value="SANT_dom"/>
</dbReference>
<dbReference type="AlphaFoldDB" id="A0A8H8UCJ8"/>
<dbReference type="Proteomes" id="UP000462212">
    <property type="component" value="Unassembled WGS sequence"/>
</dbReference>
<dbReference type="OrthoDB" id="2240312at2759"/>
<feature type="region of interest" description="Disordered" evidence="1">
    <location>
        <begin position="439"/>
        <end position="507"/>
    </location>
</feature>
<feature type="compositionally biased region" description="Acidic residues" evidence="1">
    <location>
        <begin position="618"/>
        <end position="629"/>
    </location>
</feature>
<dbReference type="PANTHER" id="PTHR28079">
    <property type="entry name" value="RNA POLYMERASE I-SPECIFIC TRANSCRIPTION INITIATION FACTOR RRN5"/>
    <property type="match status" value="1"/>
</dbReference>
<dbReference type="PANTHER" id="PTHR28079:SF1">
    <property type="entry name" value="RNA POLYMERASE I-SPECIFIC TRANSCRIPTION INITIATION FACTOR RRN5"/>
    <property type="match status" value="1"/>
</dbReference>
<dbReference type="PROSITE" id="PS51293">
    <property type="entry name" value="SANT"/>
    <property type="match status" value="1"/>
</dbReference>
<gene>
    <name evidence="3" type="ORF">LSUB1_G003355</name>
</gene>
<feature type="domain" description="SANT" evidence="2">
    <location>
        <begin position="171"/>
        <end position="223"/>
    </location>
</feature>
<dbReference type="InterPro" id="IPR009057">
    <property type="entry name" value="Homeodomain-like_sf"/>
</dbReference>
<evidence type="ECO:0000313" key="4">
    <source>
        <dbReference type="Proteomes" id="UP000462212"/>
    </source>
</evidence>
<feature type="compositionally biased region" description="Polar residues" evidence="1">
    <location>
        <begin position="56"/>
        <end position="70"/>
    </location>
</feature>
<feature type="region of interest" description="Disordered" evidence="1">
    <location>
        <begin position="597"/>
        <end position="697"/>
    </location>
</feature>
<evidence type="ECO:0000259" key="2">
    <source>
        <dbReference type="PROSITE" id="PS51293"/>
    </source>
</evidence>
<dbReference type="GO" id="GO:0006361">
    <property type="term" value="P:transcription initiation at RNA polymerase I promoter"/>
    <property type="evidence" value="ECO:0007669"/>
    <property type="project" value="TreeGrafter"/>
</dbReference>
<dbReference type="GO" id="GO:0000182">
    <property type="term" value="F:rDNA binding"/>
    <property type="evidence" value="ECO:0007669"/>
    <property type="project" value="TreeGrafter"/>
</dbReference>
<feature type="compositionally biased region" description="Acidic residues" evidence="1">
    <location>
        <begin position="475"/>
        <end position="486"/>
    </location>
</feature>
<dbReference type="EMBL" id="QGMJ01000212">
    <property type="protein sequence ID" value="TVY39766.1"/>
    <property type="molecule type" value="Genomic_DNA"/>
</dbReference>
<sequence length="697" mass="78613">MTETEDLDPLGGPFPFPDEDSGSAYENPESEQSLSDEEGKVNPRATSSGKGRRTKTSNVATSDRSGNNRDIVSDTEESQDENFMEEQNRQNAASWAATFQAPESPSEIKGLNRPSISRPRKRKLHKPASGLRAKRLKAYHNNKYRELMNTNIHDVATKLARGGDEFPKTQIGISIWTSQEKDQFYSALERLGRDDIRGIAGRIGSKSEQEVQEYILLLQEGLVEKISYEDRSLPLTDIPAAVEINEECCAVLEKAGDFLVSRQELHEEKAEKAKWGDTWLVTETVARRLDKYRQDGEGEAAIDQVLPATNLFNLRNWLELSSHVFMNSNVDDNWQDLAEEGEQPAIRATAFEDFHSLAFNHTKRLLQTTLFCAMSREKATRSKKVKHAEVKPDDVEAAVAILKMKGDSNEFWVKASRRNRLRVVNDDYSGDGDVAMSYDEVESKLQPTERFRSRSRSRSTSRLADDRSGSSSDSSVDDASEGENDIDLPTSDPETDSSNRPERAQNRARAHLAALYAEEAAAEAYDMRASKAEEIELWKILEQEPPDEIIKDELVDEDEPSKGIRETRDGEDWRERIEAMSEWEVFKEPVPEEAFRKNRWRKSRRAMCKEERGVAEVNSDDIEESEGDESDRLVAESDEGGVAEVDNDDSEGDGDRSERLVGESEGEHEAADSNSKPSDVEELDDESEISEQQETPK</sequence>
<name>A0A8H8UCJ8_9HELO</name>
<accession>A0A8H8UCJ8</accession>
<proteinExistence type="predicted"/>
<feature type="compositionally biased region" description="Acidic residues" evidence="1">
    <location>
        <begin position="680"/>
        <end position="691"/>
    </location>
</feature>
<evidence type="ECO:0000256" key="1">
    <source>
        <dbReference type="SAM" id="MobiDB-lite"/>
    </source>
</evidence>
<keyword evidence="4" id="KW-1185">Reference proteome</keyword>
<feature type="compositionally biased region" description="Basic residues" evidence="1">
    <location>
        <begin position="118"/>
        <end position="130"/>
    </location>
</feature>
<dbReference type="Gene3D" id="1.10.10.60">
    <property type="entry name" value="Homeodomain-like"/>
    <property type="match status" value="1"/>
</dbReference>
<dbReference type="GO" id="GO:0042790">
    <property type="term" value="P:nucleolar large rRNA transcription by RNA polymerase I"/>
    <property type="evidence" value="ECO:0007669"/>
    <property type="project" value="InterPro"/>
</dbReference>
<reference evidence="3 4" key="1">
    <citation type="submission" date="2018-05" db="EMBL/GenBank/DDBJ databases">
        <title>Genome sequencing and assembly of the regulated plant pathogen Lachnellula willkommii and related sister species for the development of diagnostic species identification markers.</title>
        <authorList>
            <person name="Giroux E."/>
            <person name="Bilodeau G."/>
        </authorList>
    </citation>
    <scope>NUCLEOTIDE SEQUENCE [LARGE SCALE GENOMIC DNA]</scope>
    <source>
        <strain evidence="3 4">CBS 197.66</strain>
    </source>
</reference>
<feature type="compositionally biased region" description="Basic residues" evidence="1">
    <location>
        <begin position="597"/>
        <end position="606"/>
    </location>
</feature>
<feature type="compositionally biased region" description="Basic and acidic residues" evidence="1">
    <location>
        <begin position="653"/>
        <end position="671"/>
    </location>
</feature>
<dbReference type="InterPro" id="IPR039601">
    <property type="entry name" value="Rrn5"/>
</dbReference>
<protein>
    <recommendedName>
        <fullName evidence="2">SANT domain-containing protein</fullName>
    </recommendedName>
</protein>
<feature type="region of interest" description="Disordered" evidence="1">
    <location>
        <begin position="1"/>
        <end position="130"/>
    </location>
</feature>
<feature type="compositionally biased region" description="Basic and acidic residues" evidence="1">
    <location>
        <begin position="441"/>
        <end position="452"/>
    </location>
</feature>
<comment type="caution">
    <text evidence="3">The sequence shown here is derived from an EMBL/GenBank/DDBJ whole genome shotgun (WGS) entry which is preliminary data.</text>
</comment>
<dbReference type="SUPFAM" id="SSF46689">
    <property type="entry name" value="Homeodomain-like"/>
    <property type="match status" value="1"/>
</dbReference>
<feature type="compositionally biased region" description="Acidic residues" evidence="1">
    <location>
        <begin position="636"/>
        <end position="652"/>
    </location>
</feature>
<feature type="compositionally biased region" description="Acidic residues" evidence="1">
    <location>
        <begin position="73"/>
        <end position="84"/>
    </location>
</feature>